<dbReference type="PROSITE" id="PS51007">
    <property type="entry name" value="CYTC"/>
    <property type="match status" value="2"/>
</dbReference>
<dbReference type="GO" id="GO:0020037">
    <property type="term" value="F:heme binding"/>
    <property type="evidence" value="ECO:0007669"/>
    <property type="project" value="InterPro"/>
</dbReference>
<evidence type="ECO:0000313" key="7">
    <source>
        <dbReference type="Proteomes" id="UP000315010"/>
    </source>
</evidence>
<evidence type="ECO:0000256" key="2">
    <source>
        <dbReference type="ARBA" id="ARBA00022723"/>
    </source>
</evidence>
<dbReference type="OrthoDB" id="9808312at2"/>
<name>A0A5C5Z7Z9_9BACT</name>
<dbReference type="InterPro" id="IPR050597">
    <property type="entry name" value="Cytochrome_c_Oxidase_Subunit"/>
</dbReference>
<dbReference type="AlphaFoldDB" id="A0A5C5Z7Z9"/>
<protein>
    <submittedName>
        <fullName evidence="6">Cytochrome c</fullName>
    </submittedName>
</protein>
<dbReference type="GO" id="GO:0009055">
    <property type="term" value="F:electron transfer activity"/>
    <property type="evidence" value="ECO:0007669"/>
    <property type="project" value="InterPro"/>
</dbReference>
<dbReference type="Proteomes" id="UP000315010">
    <property type="component" value="Unassembled WGS sequence"/>
</dbReference>
<dbReference type="GO" id="GO:0046872">
    <property type="term" value="F:metal ion binding"/>
    <property type="evidence" value="ECO:0007669"/>
    <property type="project" value="UniProtKB-KW"/>
</dbReference>
<dbReference type="Pfam" id="PF13442">
    <property type="entry name" value="Cytochrome_CBB3"/>
    <property type="match status" value="1"/>
</dbReference>
<keyword evidence="2 4" id="KW-0479">Metal-binding</keyword>
<sequence length="435" mass="47784">MFRSYFPLGFATLVCAGLSGCREQAPVAYEPNIVHAMKYEIQEGFSMDQASEDANWVVTEMFGTPNEPKIPSLSVEGDTPADIGLVSIDRLIRASGAPDEEGRGLYRKHCSLCHGLTGNGRGTTAAILNPYPRDYRMGIFKFKSTPLGAKPAREDLARAIRNGIAGTAMNKIAELSEEDVQALTDYVIFLSWRGELERSLIDDAIYDLDIEAGERIINSELANSSSEEDKETFDEQWGYAVDTASSIADSWLEAEEETIEVPDPPADLPVAGSYKEYTEMLQGEQAEAMKSSVEKGQAFFVGKIASCSKCHGEKGLGNGQTTDYDDWTKDWTSRIGLKPEERDTLVPLLARGALPPINAIPRNFAEGIFHGGSESEDLYRRITQGIDGTPMPAATFVDGEFEEADVWHLINFIRSLQTTDHDTSTDPEITEAVNP</sequence>
<dbReference type="EMBL" id="SJPJ01000001">
    <property type="protein sequence ID" value="TWT83469.1"/>
    <property type="molecule type" value="Genomic_DNA"/>
</dbReference>
<dbReference type="InterPro" id="IPR036909">
    <property type="entry name" value="Cyt_c-like_dom_sf"/>
</dbReference>
<dbReference type="PANTHER" id="PTHR33751:SF1">
    <property type="entry name" value="CBB3-TYPE CYTOCHROME C OXIDASE SUBUNIT FIXP"/>
    <property type="match status" value="1"/>
</dbReference>
<dbReference type="Gene3D" id="1.10.760.10">
    <property type="entry name" value="Cytochrome c-like domain"/>
    <property type="match status" value="2"/>
</dbReference>
<reference evidence="6 7" key="1">
    <citation type="submission" date="2019-02" db="EMBL/GenBank/DDBJ databases">
        <title>Deep-cultivation of Planctomycetes and their phenomic and genomic characterization uncovers novel biology.</title>
        <authorList>
            <person name="Wiegand S."/>
            <person name="Jogler M."/>
            <person name="Boedeker C."/>
            <person name="Pinto D."/>
            <person name="Vollmers J."/>
            <person name="Rivas-Marin E."/>
            <person name="Kohn T."/>
            <person name="Peeters S.H."/>
            <person name="Heuer A."/>
            <person name="Rast P."/>
            <person name="Oberbeckmann S."/>
            <person name="Bunk B."/>
            <person name="Jeske O."/>
            <person name="Meyerdierks A."/>
            <person name="Storesund J.E."/>
            <person name="Kallscheuer N."/>
            <person name="Luecker S."/>
            <person name="Lage O.M."/>
            <person name="Pohl T."/>
            <person name="Merkel B.J."/>
            <person name="Hornburger P."/>
            <person name="Mueller R.-W."/>
            <person name="Bruemmer F."/>
            <person name="Labrenz M."/>
            <person name="Spormann A.M."/>
            <person name="Op Den Camp H."/>
            <person name="Overmann J."/>
            <person name="Amann R."/>
            <person name="Jetten M.S.M."/>
            <person name="Mascher T."/>
            <person name="Medema M.H."/>
            <person name="Devos D.P."/>
            <person name="Kaster A.-K."/>
            <person name="Ovreas L."/>
            <person name="Rohde M."/>
            <person name="Galperin M.Y."/>
            <person name="Jogler C."/>
        </authorList>
    </citation>
    <scope>NUCLEOTIDE SEQUENCE [LARGE SCALE GENOMIC DNA]</scope>
    <source>
        <strain evidence="6 7">CA13</strain>
    </source>
</reference>
<evidence type="ECO:0000256" key="1">
    <source>
        <dbReference type="ARBA" id="ARBA00022617"/>
    </source>
</evidence>
<dbReference type="PANTHER" id="PTHR33751">
    <property type="entry name" value="CBB3-TYPE CYTOCHROME C OXIDASE SUBUNIT FIXP"/>
    <property type="match status" value="1"/>
</dbReference>
<keyword evidence="1 4" id="KW-0349">Heme</keyword>
<gene>
    <name evidence="6" type="ORF">CA13_49340</name>
</gene>
<evidence type="ECO:0000256" key="4">
    <source>
        <dbReference type="PROSITE-ProRule" id="PRU00433"/>
    </source>
</evidence>
<dbReference type="PROSITE" id="PS51257">
    <property type="entry name" value="PROKAR_LIPOPROTEIN"/>
    <property type="match status" value="1"/>
</dbReference>
<dbReference type="Pfam" id="PF00034">
    <property type="entry name" value="Cytochrom_C"/>
    <property type="match status" value="1"/>
</dbReference>
<dbReference type="SUPFAM" id="SSF46626">
    <property type="entry name" value="Cytochrome c"/>
    <property type="match status" value="2"/>
</dbReference>
<accession>A0A5C5Z7Z9</accession>
<comment type="caution">
    <text evidence="6">The sequence shown here is derived from an EMBL/GenBank/DDBJ whole genome shotgun (WGS) entry which is preliminary data.</text>
</comment>
<evidence type="ECO:0000259" key="5">
    <source>
        <dbReference type="PROSITE" id="PS51007"/>
    </source>
</evidence>
<keyword evidence="3 4" id="KW-0408">Iron</keyword>
<evidence type="ECO:0000256" key="3">
    <source>
        <dbReference type="ARBA" id="ARBA00023004"/>
    </source>
</evidence>
<dbReference type="RefSeq" id="WP_146400656.1">
    <property type="nucleotide sequence ID" value="NZ_SJPJ01000001.1"/>
</dbReference>
<proteinExistence type="predicted"/>
<feature type="domain" description="Cytochrome c" evidence="5">
    <location>
        <begin position="291"/>
        <end position="417"/>
    </location>
</feature>
<feature type="domain" description="Cytochrome c" evidence="5">
    <location>
        <begin position="97"/>
        <end position="191"/>
    </location>
</feature>
<keyword evidence="7" id="KW-1185">Reference proteome</keyword>
<organism evidence="6 7">
    <name type="scientific">Novipirellula herctigrandis</name>
    <dbReference type="NCBI Taxonomy" id="2527986"/>
    <lineage>
        <taxon>Bacteria</taxon>
        <taxon>Pseudomonadati</taxon>
        <taxon>Planctomycetota</taxon>
        <taxon>Planctomycetia</taxon>
        <taxon>Pirellulales</taxon>
        <taxon>Pirellulaceae</taxon>
        <taxon>Novipirellula</taxon>
    </lineage>
</organism>
<dbReference type="InterPro" id="IPR009056">
    <property type="entry name" value="Cyt_c-like_dom"/>
</dbReference>
<evidence type="ECO:0000313" key="6">
    <source>
        <dbReference type="EMBL" id="TWT83469.1"/>
    </source>
</evidence>